<dbReference type="PANTHER" id="PTHR39586">
    <property type="entry name" value="CYTOPLASMIC PROTEIN-RELATED"/>
    <property type="match status" value="1"/>
</dbReference>
<dbReference type="RefSeq" id="WP_305892181.1">
    <property type="nucleotide sequence ID" value="NZ_JAUZVZ010000002.1"/>
</dbReference>
<proteinExistence type="predicted"/>
<accession>A0ABT9GV42</accession>
<name>A0ABT9GV42_9GAMM</name>
<dbReference type="InterPro" id="IPR036814">
    <property type="entry name" value="YqcC-like_sf"/>
</dbReference>
<dbReference type="Proteomes" id="UP001231616">
    <property type="component" value="Unassembled WGS sequence"/>
</dbReference>
<reference evidence="2 3" key="1">
    <citation type="submission" date="2023-08" db="EMBL/GenBank/DDBJ databases">
        <authorList>
            <person name="Joshi A."/>
            <person name="Thite S."/>
        </authorList>
    </citation>
    <scope>NUCLEOTIDE SEQUENCE [LARGE SCALE GENOMIC DNA]</scope>
    <source>
        <strain evidence="2 3">AC40</strain>
    </source>
</reference>
<evidence type="ECO:0000259" key="1">
    <source>
        <dbReference type="Pfam" id="PF04287"/>
    </source>
</evidence>
<dbReference type="Gene3D" id="1.20.1440.40">
    <property type="entry name" value="YqcC-like"/>
    <property type="match status" value="1"/>
</dbReference>
<dbReference type="SUPFAM" id="SSF158452">
    <property type="entry name" value="YqcC-like"/>
    <property type="match status" value="1"/>
</dbReference>
<dbReference type="PIRSF" id="PIRSF006257">
    <property type="entry name" value="UCP006257"/>
    <property type="match status" value="1"/>
</dbReference>
<protein>
    <submittedName>
        <fullName evidence="2">YqcC family protein</fullName>
    </submittedName>
</protein>
<evidence type="ECO:0000313" key="3">
    <source>
        <dbReference type="Proteomes" id="UP001231616"/>
    </source>
</evidence>
<dbReference type="InterPro" id="IPR023376">
    <property type="entry name" value="YqcC-like_dom"/>
</dbReference>
<feature type="domain" description="YqcC-like" evidence="1">
    <location>
        <begin position="6"/>
        <end position="100"/>
    </location>
</feature>
<evidence type="ECO:0000313" key="2">
    <source>
        <dbReference type="EMBL" id="MDP4534915.1"/>
    </source>
</evidence>
<dbReference type="EMBL" id="JAUZVZ010000002">
    <property type="protein sequence ID" value="MDP4534915.1"/>
    <property type="molecule type" value="Genomic_DNA"/>
</dbReference>
<gene>
    <name evidence="2" type="ORF">Q3O60_01775</name>
</gene>
<sequence length="105" mass="11809">MSDSVAWVLQEMTAELKALNMWSAQPPSAEAMASTAPFCCDSMVFEQWLQFVLIPRMQALLDGDLPLPTDVNILPMAEYALANRHEDVRLLLFIIGRFDACFQSN</sequence>
<keyword evidence="3" id="KW-1185">Reference proteome</keyword>
<dbReference type="InterPro" id="IPR007384">
    <property type="entry name" value="UCP006257"/>
</dbReference>
<comment type="caution">
    <text evidence="2">The sequence shown here is derived from an EMBL/GenBank/DDBJ whole genome shotgun (WGS) entry which is preliminary data.</text>
</comment>
<dbReference type="Pfam" id="PF04287">
    <property type="entry name" value="DUF446"/>
    <property type="match status" value="1"/>
</dbReference>
<organism evidence="2 3">
    <name type="scientific">Alkalimonas collagenimarina</name>
    <dbReference type="NCBI Taxonomy" id="400390"/>
    <lineage>
        <taxon>Bacteria</taxon>
        <taxon>Pseudomonadati</taxon>
        <taxon>Pseudomonadota</taxon>
        <taxon>Gammaproteobacteria</taxon>
        <taxon>Alkalimonas</taxon>
    </lineage>
</organism>
<dbReference type="PANTHER" id="PTHR39586:SF1">
    <property type="entry name" value="CYTOPLASMIC PROTEIN"/>
    <property type="match status" value="1"/>
</dbReference>